<evidence type="ECO:0008006" key="9">
    <source>
        <dbReference type="Google" id="ProtNLM"/>
    </source>
</evidence>
<dbReference type="PANTHER" id="PTHR31465:SF1">
    <property type="entry name" value="PROTEIN RTA1-RELATED"/>
    <property type="match status" value="1"/>
</dbReference>
<feature type="transmembrane region" description="Helical" evidence="5">
    <location>
        <begin position="126"/>
        <end position="143"/>
    </location>
</feature>
<dbReference type="Proteomes" id="UP000092154">
    <property type="component" value="Unassembled WGS sequence"/>
</dbReference>
<protein>
    <recommendedName>
        <fullName evidence="9">RTA1-domain-containing protein</fullName>
    </recommendedName>
</protein>
<gene>
    <name evidence="7" type="ORF">K503DRAFT_378047</name>
</gene>
<name>A0A1B7MRT5_9AGAM</name>
<keyword evidence="4 5" id="KW-0472">Membrane</keyword>
<keyword evidence="8" id="KW-1185">Reference proteome</keyword>
<organism evidence="7 8">
    <name type="scientific">Rhizopogon vinicolor AM-OR11-026</name>
    <dbReference type="NCBI Taxonomy" id="1314800"/>
    <lineage>
        <taxon>Eukaryota</taxon>
        <taxon>Fungi</taxon>
        <taxon>Dikarya</taxon>
        <taxon>Basidiomycota</taxon>
        <taxon>Agaricomycotina</taxon>
        <taxon>Agaricomycetes</taxon>
        <taxon>Agaricomycetidae</taxon>
        <taxon>Boletales</taxon>
        <taxon>Suillineae</taxon>
        <taxon>Rhizopogonaceae</taxon>
        <taxon>Rhizopogon</taxon>
    </lineage>
</organism>
<proteinExistence type="predicted"/>
<dbReference type="InParanoid" id="A0A1B7MRT5"/>
<keyword evidence="6" id="KW-0732">Signal</keyword>
<feature type="transmembrane region" description="Helical" evidence="5">
    <location>
        <begin position="94"/>
        <end position="114"/>
    </location>
</feature>
<feature type="transmembrane region" description="Helical" evidence="5">
    <location>
        <begin position="163"/>
        <end position="184"/>
    </location>
</feature>
<dbReference type="STRING" id="1314800.A0A1B7MRT5"/>
<dbReference type="EMBL" id="KV448513">
    <property type="protein sequence ID" value="OAX35291.1"/>
    <property type="molecule type" value="Genomic_DNA"/>
</dbReference>
<feature type="transmembrane region" description="Helical" evidence="5">
    <location>
        <begin position="46"/>
        <end position="64"/>
    </location>
</feature>
<evidence type="ECO:0000256" key="4">
    <source>
        <dbReference type="ARBA" id="ARBA00023136"/>
    </source>
</evidence>
<sequence>MQASTILIVTAFLTSAVGAANGNSTSINAQVPTIVSLEFHYNPSKVSAGVACGLYFIASLCLFTRLFMNRAWWGLCLPIASICKFPVYSLSRFYANWCTVMSIGFFMRIPLVTYPNSLPIFMVEQFFIILSPAAFLAFNYMLYGHFIVNCVDRHHSWIKPENVAKYFVISDITTFIIQGVGGGLEASTYVKLGMDILLAGLVIQTLSFALFILLVVHAWRSILRDYVLPRQEPWGPILWILMFSSTVYMIRCIYRVSELAEGTGGYLVTHEVYFYIFDTLPLLIGICVYIFYWPTKYLEDSAKNTLNVQT</sequence>
<evidence type="ECO:0000256" key="3">
    <source>
        <dbReference type="ARBA" id="ARBA00022989"/>
    </source>
</evidence>
<evidence type="ECO:0000313" key="8">
    <source>
        <dbReference type="Proteomes" id="UP000092154"/>
    </source>
</evidence>
<dbReference type="Pfam" id="PF04479">
    <property type="entry name" value="RTA1"/>
    <property type="match status" value="1"/>
</dbReference>
<feature type="transmembrane region" description="Helical" evidence="5">
    <location>
        <begin position="196"/>
        <end position="219"/>
    </location>
</feature>
<dbReference type="OrthoDB" id="3358017at2759"/>
<comment type="subcellular location">
    <subcellularLocation>
        <location evidence="1">Membrane</location>
        <topology evidence="1">Multi-pass membrane protein</topology>
    </subcellularLocation>
</comment>
<reference evidence="7 8" key="1">
    <citation type="submission" date="2016-06" db="EMBL/GenBank/DDBJ databases">
        <title>Comparative genomics of the ectomycorrhizal sister species Rhizopogon vinicolor and Rhizopogon vesiculosus (Basidiomycota: Boletales) reveals a divergence of the mating type B locus.</title>
        <authorList>
            <consortium name="DOE Joint Genome Institute"/>
            <person name="Mujic A.B."/>
            <person name="Kuo A."/>
            <person name="Tritt A."/>
            <person name="Lipzen A."/>
            <person name="Chen C."/>
            <person name="Johnson J."/>
            <person name="Sharma A."/>
            <person name="Barry K."/>
            <person name="Grigoriev I.V."/>
            <person name="Spatafora J.W."/>
        </authorList>
    </citation>
    <scope>NUCLEOTIDE SEQUENCE [LARGE SCALE GENOMIC DNA]</scope>
    <source>
        <strain evidence="7 8">AM-OR11-026</strain>
    </source>
</reference>
<evidence type="ECO:0000256" key="2">
    <source>
        <dbReference type="ARBA" id="ARBA00022692"/>
    </source>
</evidence>
<accession>A0A1B7MRT5</accession>
<dbReference type="PANTHER" id="PTHR31465">
    <property type="entry name" value="PROTEIN RTA1-RELATED"/>
    <property type="match status" value="1"/>
</dbReference>
<dbReference type="InterPro" id="IPR007568">
    <property type="entry name" value="RTA1"/>
</dbReference>
<evidence type="ECO:0000313" key="7">
    <source>
        <dbReference type="EMBL" id="OAX35291.1"/>
    </source>
</evidence>
<evidence type="ECO:0000256" key="5">
    <source>
        <dbReference type="SAM" id="Phobius"/>
    </source>
</evidence>
<evidence type="ECO:0000256" key="6">
    <source>
        <dbReference type="SAM" id="SignalP"/>
    </source>
</evidence>
<feature type="transmembrane region" description="Helical" evidence="5">
    <location>
        <begin position="234"/>
        <end position="251"/>
    </location>
</feature>
<dbReference type="GO" id="GO:0016020">
    <property type="term" value="C:membrane"/>
    <property type="evidence" value="ECO:0007669"/>
    <property type="project" value="UniProtKB-SubCell"/>
</dbReference>
<evidence type="ECO:0000256" key="1">
    <source>
        <dbReference type="ARBA" id="ARBA00004141"/>
    </source>
</evidence>
<feature type="transmembrane region" description="Helical" evidence="5">
    <location>
        <begin position="272"/>
        <end position="292"/>
    </location>
</feature>
<dbReference type="AlphaFoldDB" id="A0A1B7MRT5"/>
<feature type="signal peptide" evidence="6">
    <location>
        <begin position="1"/>
        <end position="19"/>
    </location>
</feature>
<keyword evidence="3 5" id="KW-1133">Transmembrane helix</keyword>
<keyword evidence="2 5" id="KW-0812">Transmembrane</keyword>
<feature type="chain" id="PRO_5008597506" description="RTA1-domain-containing protein" evidence="6">
    <location>
        <begin position="20"/>
        <end position="310"/>
    </location>
</feature>